<evidence type="ECO:0000256" key="10">
    <source>
        <dbReference type="ARBA" id="ARBA00023049"/>
    </source>
</evidence>
<keyword evidence="5" id="KW-0812">Transmembrane</keyword>
<evidence type="ECO:0000256" key="4">
    <source>
        <dbReference type="ARBA" id="ARBA00022670"/>
    </source>
</evidence>
<comment type="cofactor">
    <cofactor evidence="13">
        <name>Mn(2+)</name>
        <dbReference type="ChEBI" id="CHEBI:29035"/>
    </cofactor>
    <cofactor evidence="13">
        <name>Co(2+)</name>
        <dbReference type="ChEBI" id="CHEBI:48828"/>
    </cofactor>
    <text evidence="13">Divalent metal cations. Mn(2+) or Co(2+).</text>
</comment>
<dbReference type="GO" id="GO:0006508">
    <property type="term" value="P:proteolysis"/>
    <property type="evidence" value="ECO:0007669"/>
    <property type="project" value="UniProtKB-KW"/>
</dbReference>
<protein>
    <recommendedName>
        <fullName evidence="13">Metalloprotease TIKI homolog</fullName>
        <ecNumber evidence="13">3.4.-.-</ecNumber>
    </recommendedName>
</protein>
<keyword evidence="11" id="KW-0472">Membrane</keyword>
<keyword evidence="6 13" id="KW-0479">Metal-binding</keyword>
<dbReference type="EC" id="3.4.-.-" evidence="13"/>
<dbReference type="Proteomes" id="UP000046393">
    <property type="component" value="Unplaced"/>
</dbReference>
<comment type="function">
    <text evidence="13">Metalloprotease that acts as a negative regulator of the Wnt signaling pathway.</text>
</comment>
<evidence type="ECO:0000256" key="6">
    <source>
        <dbReference type="ARBA" id="ARBA00022723"/>
    </source>
</evidence>
<evidence type="ECO:0000256" key="13">
    <source>
        <dbReference type="RuleBase" id="RU369069"/>
    </source>
</evidence>
<dbReference type="Pfam" id="PF01963">
    <property type="entry name" value="TraB_PrgY_gumN"/>
    <property type="match status" value="1"/>
</dbReference>
<dbReference type="GO" id="GO:0016055">
    <property type="term" value="P:Wnt signaling pathway"/>
    <property type="evidence" value="ECO:0007669"/>
    <property type="project" value="UniProtKB-KW"/>
</dbReference>
<evidence type="ECO:0000256" key="1">
    <source>
        <dbReference type="ARBA" id="ARBA00001941"/>
    </source>
</evidence>
<keyword evidence="9" id="KW-1133">Transmembrane helix</keyword>
<keyword evidence="13" id="KW-0879">Wnt signaling pathway</keyword>
<evidence type="ECO:0000256" key="8">
    <source>
        <dbReference type="ARBA" id="ARBA00022801"/>
    </source>
</evidence>
<accession>A0A0N5AT65</accession>
<organism evidence="15 16">
    <name type="scientific">Syphacia muris</name>
    <dbReference type="NCBI Taxonomy" id="451379"/>
    <lineage>
        <taxon>Eukaryota</taxon>
        <taxon>Metazoa</taxon>
        <taxon>Ecdysozoa</taxon>
        <taxon>Nematoda</taxon>
        <taxon>Chromadorea</taxon>
        <taxon>Rhabditida</taxon>
        <taxon>Spirurina</taxon>
        <taxon>Oxyuridomorpha</taxon>
        <taxon>Oxyuroidea</taxon>
        <taxon>Oxyuridae</taxon>
        <taxon>Syphacia</taxon>
    </lineage>
</organism>
<dbReference type="InterPro" id="IPR040230">
    <property type="entry name" value="TIKI1/2-like"/>
</dbReference>
<name>A0A0N5AT65_9BILA</name>
<proteinExistence type="inferred from homology"/>
<evidence type="ECO:0000256" key="7">
    <source>
        <dbReference type="ARBA" id="ARBA00022729"/>
    </source>
</evidence>
<evidence type="ECO:0000256" key="14">
    <source>
        <dbReference type="SAM" id="SignalP"/>
    </source>
</evidence>
<sequence>MKITFFTLISLLQALLQWPVLTVSAKVKEALEQSDSLVVEVDVSNKAKVDALLNCMQMTVGNTVRDYLPQAVYIRLRQYLRHYRQNLINWYMAKGEAKKMAKIHAFSTFANMTRGWERRKPLWLLILLQQLEFKNPELSPPLDFYLAAYAKNTDKSIYTVETIDEQCEPLRSVDNDSSNGISILKVIFAINYTLSYLEYLSRKSKQNKRQQQQPALGSHAAIINHYQCGDMNIHSLISSGTNQTNRIGFSLGYNSDQKAEQVRYHHQQLR</sequence>
<keyword evidence="10 13" id="KW-0482">Metalloprotease</keyword>
<dbReference type="PANTHER" id="PTHR31120:SF6">
    <property type="entry name" value="METALLOPROTEASE TIKI HOMOLOG"/>
    <property type="match status" value="1"/>
</dbReference>
<comment type="similarity">
    <text evidence="3 13">Belongs to the TIKI family.</text>
</comment>
<keyword evidence="12" id="KW-0325">Glycoprotein</keyword>
<keyword evidence="4 13" id="KW-0645">Protease</keyword>
<dbReference type="GO" id="GO:0030178">
    <property type="term" value="P:negative regulation of Wnt signaling pathway"/>
    <property type="evidence" value="ECO:0007669"/>
    <property type="project" value="UniProtKB-UniRule"/>
</dbReference>
<dbReference type="GO" id="GO:0005886">
    <property type="term" value="C:plasma membrane"/>
    <property type="evidence" value="ECO:0007669"/>
    <property type="project" value="UniProtKB-SubCell"/>
</dbReference>
<feature type="signal peptide" evidence="14">
    <location>
        <begin position="1"/>
        <end position="24"/>
    </location>
</feature>
<evidence type="ECO:0000256" key="9">
    <source>
        <dbReference type="ARBA" id="ARBA00022989"/>
    </source>
</evidence>
<evidence type="ECO:0000256" key="5">
    <source>
        <dbReference type="ARBA" id="ARBA00022692"/>
    </source>
</evidence>
<evidence type="ECO:0000313" key="16">
    <source>
        <dbReference type="WBParaSite" id="SMUV_0000800901-mRNA-1"/>
    </source>
</evidence>
<reference evidence="16" key="1">
    <citation type="submission" date="2017-02" db="UniProtKB">
        <authorList>
            <consortium name="WormBaseParasite"/>
        </authorList>
    </citation>
    <scope>IDENTIFICATION</scope>
</reference>
<dbReference type="PANTHER" id="PTHR31120">
    <property type="entry name" value="METALLOPROTEASE TIKI"/>
    <property type="match status" value="1"/>
</dbReference>
<keyword evidence="7 13" id="KW-0732">Signal</keyword>
<comment type="cofactor">
    <cofactor evidence="1">
        <name>Co(2+)</name>
        <dbReference type="ChEBI" id="CHEBI:48828"/>
    </cofactor>
</comment>
<dbReference type="GO" id="GO:0004222">
    <property type="term" value="F:metalloendopeptidase activity"/>
    <property type="evidence" value="ECO:0007669"/>
    <property type="project" value="UniProtKB-UniRule"/>
</dbReference>
<dbReference type="AlphaFoldDB" id="A0A0N5AT65"/>
<feature type="chain" id="PRO_5005893521" description="Metalloprotease TIKI homolog" evidence="14">
    <location>
        <begin position="25"/>
        <end position="270"/>
    </location>
</feature>
<keyword evidence="13" id="KW-1003">Cell membrane</keyword>
<dbReference type="InterPro" id="IPR002816">
    <property type="entry name" value="TraB/PrgY/GumN_fam"/>
</dbReference>
<evidence type="ECO:0000256" key="11">
    <source>
        <dbReference type="ARBA" id="ARBA00023136"/>
    </source>
</evidence>
<evidence type="ECO:0000256" key="12">
    <source>
        <dbReference type="ARBA" id="ARBA00023180"/>
    </source>
</evidence>
<evidence type="ECO:0000313" key="15">
    <source>
        <dbReference type="Proteomes" id="UP000046393"/>
    </source>
</evidence>
<evidence type="ECO:0000256" key="2">
    <source>
        <dbReference type="ARBA" id="ARBA00004479"/>
    </source>
</evidence>
<dbReference type="GO" id="GO:0046872">
    <property type="term" value="F:metal ion binding"/>
    <property type="evidence" value="ECO:0007669"/>
    <property type="project" value="UniProtKB-UniRule"/>
</dbReference>
<evidence type="ECO:0000256" key="3">
    <source>
        <dbReference type="ARBA" id="ARBA00008261"/>
    </source>
</evidence>
<dbReference type="WBParaSite" id="SMUV_0000800901-mRNA-1">
    <property type="protein sequence ID" value="SMUV_0000800901-mRNA-1"/>
    <property type="gene ID" value="SMUV_0000800901"/>
</dbReference>
<keyword evidence="8 13" id="KW-0378">Hydrolase</keyword>
<comment type="subcellular location">
    <subcellularLocation>
        <location evidence="13">Cell membrane</location>
        <topology evidence="13">Single-pass type I membrane protein</topology>
    </subcellularLocation>
    <subcellularLocation>
        <location evidence="2">Membrane</location>
        <topology evidence="2">Single-pass type I membrane protein</topology>
    </subcellularLocation>
</comment>
<keyword evidence="15" id="KW-1185">Reference proteome</keyword>